<keyword evidence="2 5" id="KW-0812">Transmembrane</keyword>
<name>A0A2H0W5I3_9BACT</name>
<dbReference type="InterPro" id="IPR007016">
    <property type="entry name" value="O-antigen_ligase-rel_domated"/>
</dbReference>
<protein>
    <recommendedName>
        <fullName evidence="6">O-antigen ligase-related domain-containing protein</fullName>
    </recommendedName>
</protein>
<dbReference type="Proteomes" id="UP000231382">
    <property type="component" value="Unassembled WGS sequence"/>
</dbReference>
<reference evidence="8" key="1">
    <citation type="submission" date="2017-09" db="EMBL/GenBank/DDBJ databases">
        <title>Depth-based differentiation of microbial function through sediment-hosted aquifers and enrichment of novel symbionts in the deep terrestrial subsurface.</title>
        <authorList>
            <person name="Probst A.J."/>
            <person name="Ladd B."/>
            <person name="Jarett J.K."/>
            <person name="Geller-Mcgrath D.E."/>
            <person name="Sieber C.M.K."/>
            <person name="Emerson J.B."/>
            <person name="Anantharaman K."/>
            <person name="Thomas B.C."/>
            <person name="Malmstrom R."/>
            <person name="Stieglmeier M."/>
            <person name="Klingl A."/>
            <person name="Woyke T."/>
            <person name="Ryan C.M."/>
            <person name="Banfield J.F."/>
        </authorList>
    </citation>
    <scope>NUCLEOTIDE SEQUENCE [LARGE SCALE GENOMIC DNA]</scope>
</reference>
<keyword evidence="4 5" id="KW-0472">Membrane</keyword>
<accession>A0A2H0W5I3</accession>
<sequence>VLPRVNLQKIKSLPIFLIIVYIFWILLSYFWSEASTLQWLRGVRFSAVPMLFLLTLSLANFTQSEKKSIFKSVIWVSVFIVTLSIPELIGVKLPLVTAISSQGTLSADHFVGAANLHRLQSVLAGPNAFGLYLLVLITIVLSWGKELKTPKWLIWVYFLIAILTFSRSVWIGLVVLSFVALVSRYKFRVTKVAQLIAILLIVCAGIFVLARKSATVNQIVTHGVSTNERFAEYKRIWQTRHDIGLLGRGAGDAGPTTQNRLDDGPNYWTESTYLDTFEEFGLIGLLLFISIIVLLWRKIVVAPSDNPTFRTARLLVPAFLVAGLFISLYTGQVAVYTFLLILGSADSNEEQLE</sequence>
<comment type="subcellular location">
    <subcellularLocation>
        <location evidence="1">Membrane</location>
        <topology evidence="1">Multi-pass membrane protein</topology>
    </subcellularLocation>
</comment>
<comment type="caution">
    <text evidence="7">The sequence shown here is derived from an EMBL/GenBank/DDBJ whole genome shotgun (WGS) entry which is preliminary data.</text>
</comment>
<dbReference type="Pfam" id="PF04932">
    <property type="entry name" value="Wzy_C"/>
    <property type="match status" value="1"/>
</dbReference>
<feature type="non-terminal residue" evidence="7">
    <location>
        <position position="1"/>
    </location>
</feature>
<keyword evidence="3 5" id="KW-1133">Transmembrane helix</keyword>
<organism evidence="7 8">
    <name type="scientific">Candidatus Berkelbacteria bacterium CG10_big_fil_rev_8_21_14_0_10_43_13</name>
    <dbReference type="NCBI Taxonomy" id="1974514"/>
    <lineage>
        <taxon>Bacteria</taxon>
        <taxon>Candidatus Berkelbacteria</taxon>
    </lineage>
</organism>
<dbReference type="GO" id="GO:0016020">
    <property type="term" value="C:membrane"/>
    <property type="evidence" value="ECO:0007669"/>
    <property type="project" value="UniProtKB-SubCell"/>
</dbReference>
<feature type="transmembrane region" description="Helical" evidence="5">
    <location>
        <begin position="43"/>
        <end position="61"/>
    </location>
</feature>
<gene>
    <name evidence="7" type="ORF">COT78_04270</name>
</gene>
<evidence type="ECO:0000256" key="4">
    <source>
        <dbReference type="ARBA" id="ARBA00023136"/>
    </source>
</evidence>
<feature type="transmembrane region" description="Helical" evidence="5">
    <location>
        <begin position="12"/>
        <end position="31"/>
    </location>
</feature>
<dbReference type="EMBL" id="PEZW01000028">
    <property type="protein sequence ID" value="PIS07343.1"/>
    <property type="molecule type" value="Genomic_DNA"/>
</dbReference>
<evidence type="ECO:0000313" key="8">
    <source>
        <dbReference type="Proteomes" id="UP000231382"/>
    </source>
</evidence>
<evidence type="ECO:0000256" key="5">
    <source>
        <dbReference type="SAM" id="Phobius"/>
    </source>
</evidence>
<feature type="transmembrane region" description="Helical" evidence="5">
    <location>
        <begin position="280"/>
        <end position="299"/>
    </location>
</feature>
<feature type="transmembrane region" description="Helical" evidence="5">
    <location>
        <begin position="319"/>
        <end position="342"/>
    </location>
</feature>
<evidence type="ECO:0000256" key="3">
    <source>
        <dbReference type="ARBA" id="ARBA00022989"/>
    </source>
</evidence>
<dbReference type="PANTHER" id="PTHR37422">
    <property type="entry name" value="TEICHURONIC ACID BIOSYNTHESIS PROTEIN TUAE"/>
    <property type="match status" value="1"/>
</dbReference>
<dbReference type="PANTHER" id="PTHR37422:SF17">
    <property type="entry name" value="O-ANTIGEN LIGASE"/>
    <property type="match status" value="1"/>
</dbReference>
<evidence type="ECO:0000259" key="6">
    <source>
        <dbReference type="Pfam" id="PF04932"/>
    </source>
</evidence>
<evidence type="ECO:0000256" key="1">
    <source>
        <dbReference type="ARBA" id="ARBA00004141"/>
    </source>
</evidence>
<dbReference type="InterPro" id="IPR051533">
    <property type="entry name" value="WaaL-like"/>
</dbReference>
<feature type="transmembrane region" description="Helical" evidence="5">
    <location>
        <begin position="119"/>
        <end position="143"/>
    </location>
</feature>
<dbReference type="AlphaFoldDB" id="A0A2H0W5I3"/>
<feature type="transmembrane region" description="Helical" evidence="5">
    <location>
        <begin position="192"/>
        <end position="210"/>
    </location>
</feature>
<evidence type="ECO:0000313" key="7">
    <source>
        <dbReference type="EMBL" id="PIS07343.1"/>
    </source>
</evidence>
<proteinExistence type="predicted"/>
<feature type="transmembrane region" description="Helical" evidence="5">
    <location>
        <begin position="155"/>
        <end position="180"/>
    </location>
</feature>
<feature type="domain" description="O-antigen ligase-related" evidence="6">
    <location>
        <begin position="153"/>
        <end position="289"/>
    </location>
</feature>
<evidence type="ECO:0000256" key="2">
    <source>
        <dbReference type="ARBA" id="ARBA00022692"/>
    </source>
</evidence>